<sequence length="36" mass="4460">MSFKFTVHSNRWNHTDTYTMEKNSDRLAYLSYSNKW</sequence>
<dbReference type="AlphaFoldDB" id="A0A379US68"/>
<name>A0A379US68_SALET</name>
<dbReference type="Proteomes" id="UP000255534">
    <property type="component" value="Unassembled WGS sequence"/>
</dbReference>
<proteinExistence type="predicted"/>
<dbReference type="EMBL" id="UGXK01000001">
    <property type="protein sequence ID" value="SUG70266.1"/>
    <property type="molecule type" value="Genomic_DNA"/>
</dbReference>
<dbReference type="InterPro" id="IPR048474">
    <property type="entry name" value="M1E1E6-like_sf"/>
</dbReference>
<organism evidence="1 2">
    <name type="scientific">Salmonella enterica I</name>
    <dbReference type="NCBI Taxonomy" id="59201"/>
    <lineage>
        <taxon>Bacteria</taxon>
        <taxon>Pseudomonadati</taxon>
        <taxon>Pseudomonadota</taxon>
        <taxon>Gammaproteobacteria</taxon>
        <taxon>Enterobacterales</taxon>
        <taxon>Enterobacteriaceae</taxon>
        <taxon>Salmonella</taxon>
    </lineage>
</organism>
<gene>
    <name evidence="1" type="ORF">NCTC5798_01370</name>
</gene>
<evidence type="ECO:0000313" key="1">
    <source>
        <dbReference type="EMBL" id="SUG70266.1"/>
    </source>
</evidence>
<reference evidence="1 2" key="1">
    <citation type="submission" date="2018-06" db="EMBL/GenBank/DDBJ databases">
        <authorList>
            <consortium name="Pathogen Informatics"/>
            <person name="Doyle S."/>
        </authorList>
    </citation>
    <scope>NUCLEOTIDE SEQUENCE [LARGE SCALE GENOMIC DNA]</scope>
    <source>
        <strain evidence="1 2">NCTC5798</strain>
    </source>
</reference>
<protein>
    <submittedName>
        <fullName evidence="1">Uncharacterized protein</fullName>
    </submittedName>
</protein>
<evidence type="ECO:0000313" key="2">
    <source>
        <dbReference type="Proteomes" id="UP000255534"/>
    </source>
</evidence>
<dbReference type="Gene3D" id="3.30.2210.10">
    <property type="entry name" value="Integron cassette protein superfamily"/>
    <property type="match status" value="1"/>
</dbReference>
<accession>A0A379US68</accession>